<dbReference type="InterPro" id="IPR015943">
    <property type="entry name" value="WD40/YVTN_repeat-like_dom_sf"/>
</dbReference>
<gene>
    <name evidence="5" type="primary">Contig3078.g3289</name>
    <name evidence="5" type="ORF">STYLEM_17423</name>
</gene>
<comment type="subcellular location">
    <subcellularLocation>
        <location evidence="1">Nucleus</location>
        <location evidence="1">Nucleolus</location>
    </subcellularLocation>
</comment>
<evidence type="ECO:0000313" key="6">
    <source>
        <dbReference type="Proteomes" id="UP000039865"/>
    </source>
</evidence>
<dbReference type="InParanoid" id="A0A078B173"/>
<dbReference type="InterPro" id="IPR001680">
    <property type="entry name" value="WD40_rpt"/>
</dbReference>
<keyword evidence="3" id="KW-0677">Repeat</keyword>
<dbReference type="GO" id="GO:0006364">
    <property type="term" value="P:rRNA processing"/>
    <property type="evidence" value="ECO:0007669"/>
    <property type="project" value="TreeGrafter"/>
</dbReference>
<evidence type="ECO:0000256" key="3">
    <source>
        <dbReference type="ARBA" id="ARBA00022737"/>
    </source>
</evidence>
<dbReference type="GO" id="GO:0045943">
    <property type="term" value="P:positive regulation of transcription by RNA polymerase I"/>
    <property type="evidence" value="ECO:0007669"/>
    <property type="project" value="TreeGrafter"/>
</dbReference>
<sequence>MGCYNTKLQKTGLTSSAYKYGIDTYLDQNLNSQYSENQESDKSIQSLNGGTRASTAISLSTVDVKSKRSIFKLQKVRELITLPNGHQNQVKQILKMDQNRLLSIGNDCQIIIWDMITMTKLYALDTKQSVYLACVIPNRLLIGILGQNRDKLYAWNIQGQFKSNATELVDSLKLNRMVKSLINLEFTNNRFFCVGYQTGELSIFDNTNMEIAEEVQFFQHPLDILVESKENIKLKSCIIGASRKSQTIRLVSYRNNTETIVDVGQIKVRSNVCNLHELRDLNIAVALQNGDVEIWNILKSNAPQRTLKSFDNIITKVVSLELGQILMGVTKDARFMFWKIFNGQPILQSDYPVHTKKVTGVIVHGDKIFTSSHDSSIRATSLIYKY</sequence>
<keyword evidence="4" id="KW-0539">Nucleus</keyword>
<dbReference type="SUPFAM" id="SSF50978">
    <property type="entry name" value="WD40 repeat-like"/>
    <property type="match status" value="1"/>
</dbReference>
<dbReference type="Proteomes" id="UP000039865">
    <property type="component" value="Unassembled WGS sequence"/>
</dbReference>
<evidence type="ECO:0000256" key="1">
    <source>
        <dbReference type="ARBA" id="ARBA00004604"/>
    </source>
</evidence>
<proteinExistence type="predicted"/>
<organism evidence="5 6">
    <name type="scientific">Stylonychia lemnae</name>
    <name type="common">Ciliate</name>
    <dbReference type="NCBI Taxonomy" id="5949"/>
    <lineage>
        <taxon>Eukaryota</taxon>
        <taxon>Sar</taxon>
        <taxon>Alveolata</taxon>
        <taxon>Ciliophora</taxon>
        <taxon>Intramacronucleata</taxon>
        <taxon>Spirotrichea</taxon>
        <taxon>Stichotrichia</taxon>
        <taxon>Sporadotrichida</taxon>
        <taxon>Oxytrichidae</taxon>
        <taxon>Stylonychinae</taxon>
        <taxon>Stylonychia</taxon>
    </lineage>
</organism>
<dbReference type="SMART" id="SM00320">
    <property type="entry name" value="WD40"/>
    <property type="match status" value="3"/>
</dbReference>
<evidence type="ECO:0000256" key="4">
    <source>
        <dbReference type="ARBA" id="ARBA00023242"/>
    </source>
</evidence>
<protein>
    <submittedName>
        <fullName evidence="5">Wd-40 repeat-containing protein</fullName>
    </submittedName>
</protein>
<dbReference type="GO" id="GO:0005730">
    <property type="term" value="C:nucleolus"/>
    <property type="evidence" value="ECO:0007669"/>
    <property type="project" value="UniProtKB-SubCell"/>
</dbReference>
<dbReference type="PANTHER" id="PTHR19924">
    <property type="entry name" value="UTP15 U3 SMALL NUCLEOLAR RNA-ASSOCIATED PROTEIN 15 FAMILY MEMBER"/>
    <property type="match status" value="1"/>
</dbReference>
<dbReference type="AlphaFoldDB" id="A0A078B173"/>
<evidence type="ECO:0000256" key="2">
    <source>
        <dbReference type="ARBA" id="ARBA00022574"/>
    </source>
</evidence>
<accession>A0A078B173</accession>
<name>A0A078B173_STYLE</name>
<reference evidence="5 6" key="1">
    <citation type="submission" date="2014-06" db="EMBL/GenBank/DDBJ databases">
        <authorList>
            <person name="Swart Estienne"/>
        </authorList>
    </citation>
    <scope>NUCLEOTIDE SEQUENCE [LARGE SCALE GENOMIC DNA]</scope>
    <source>
        <strain evidence="5 6">130c</strain>
    </source>
</reference>
<keyword evidence="2" id="KW-0853">WD repeat</keyword>
<dbReference type="PANTHER" id="PTHR19924:SF26">
    <property type="entry name" value="U3 SMALL NUCLEOLAR RNA-ASSOCIATED PROTEIN 15 HOMOLOG"/>
    <property type="match status" value="1"/>
</dbReference>
<evidence type="ECO:0000313" key="5">
    <source>
        <dbReference type="EMBL" id="CDW88304.1"/>
    </source>
</evidence>
<dbReference type="EMBL" id="CCKQ01016433">
    <property type="protein sequence ID" value="CDW88304.1"/>
    <property type="molecule type" value="Genomic_DNA"/>
</dbReference>
<dbReference type="InterPro" id="IPR036322">
    <property type="entry name" value="WD40_repeat_dom_sf"/>
</dbReference>
<keyword evidence="6" id="KW-1185">Reference proteome</keyword>
<dbReference type="Gene3D" id="2.130.10.10">
    <property type="entry name" value="YVTN repeat-like/Quinoprotein amine dehydrogenase"/>
    <property type="match status" value="2"/>
</dbReference>